<organism evidence="1 2">
    <name type="scientific">Paractinoplanes ferrugineus</name>
    <dbReference type="NCBI Taxonomy" id="113564"/>
    <lineage>
        <taxon>Bacteria</taxon>
        <taxon>Bacillati</taxon>
        <taxon>Actinomycetota</taxon>
        <taxon>Actinomycetes</taxon>
        <taxon>Micromonosporales</taxon>
        <taxon>Micromonosporaceae</taxon>
        <taxon>Paractinoplanes</taxon>
    </lineage>
</organism>
<reference evidence="1" key="1">
    <citation type="submission" date="2021-01" db="EMBL/GenBank/DDBJ databases">
        <title>Whole genome shotgun sequence of Actinoplanes ferrugineus NBRC 15555.</title>
        <authorList>
            <person name="Komaki H."/>
            <person name="Tamura T."/>
        </authorList>
    </citation>
    <scope>NUCLEOTIDE SEQUENCE</scope>
    <source>
        <strain evidence="1">NBRC 15555</strain>
    </source>
</reference>
<accession>A0A919J1W1</accession>
<comment type="caution">
    <text evidence="1">The sequence shown here is derived from an EMBL/GenBank/DDBJ whole genome shotgun (WGS) entry which is preliminary data.</text>
</comment>
<name>A0A919J1W1_9ACTN</name>
<gene>
    <name evidence="1" type="ORF">Afe05nite_43100</name>
</gene>
<proteinExistence type="predicted"/>
<evidence type="ECO:0000313" key="1">
    <source>
        <dbReference type="EMBL" id="GIE12470.1"/>
    </source>
</evidence>
<dbReference type="AlphaFoldDB" id="A0A919J1W1"/>
<protein>
    <submittedName>
        <fullName evidence="1">Uncharacterized protein</fullName>
    </submittedName>
</protein>
<dbReference type="EMBL" id="BOMM01000039">
    <property type="protein sequence ID" value="GIE12470.1"/>
    <property type="molecule type" value="Genomic_DNA"/>
</dbReference>
<dbReference type="Proteomes" id="UP000598174">
    <property type="component" value="Unassembled WGS sequence"/>
</dbReference>
<sequence>MSFFFDSGVRVSAGTFRLANGMTGVPLGCGDAVSECGVRGQQILDADAVVELGPDAVGDGGDHLAAVPAGIDVGAVGPLARGPADDADDLVGDRRGLGVRWDQAGQARARVCAVSRPKPLDAPVTRTTAIR</sequence>
<keyword evidence="2" id="KW-1185">Reference proteome</keyword>
<evidence type="ECO:0000313" key="2">
    <source>
        <dbReference type="Proteomes" id="UP000598174"/>
    </source>
</evidence>